<keyword evidence="2" id="KW-1185">Reference proteome</keyword>
<dbReference type="Proteomes" id="UP000789739">
    <property type="component" value="Unassembled WGS sequence"/>
</dbReference>
<evidence type="ECO:0000313" key="1">
    <source>
        <dbReference type="EMBL" id="CAG8490120.1"/>
    </source>
</evidence>
<sequence length="39" mass="4675">EGQEELLNVVNEMKRKMEDITSNIEGDVYEDDILYENIW</sequence>
<feature type="non-terminal residue" evidence="1">
    <location>
        <position position="1"/>
    </location>
</feature>
<proteinExistence type="predicted"/>
<comment type="caution">
    <text evidence="1">The sequence shown here is derived from an EMBL/GenBank/DDBJ whole genome shotgun (WGS) entry which is preliminary data.</text>
</comment>
<reference evidence="1" key="1">
    <citation type="submission" date="2021-06" db="EMBL/GenBank/DDBJ databases">
        <authorList>
            <person name="Kallberg Y."/>
            <person name="Tangrot J."/>
            <person name="Rosling A."/>
        </authorList>
    </citation>
    <scope>NUCLEOTIDE SEQUENCE</scope>
    <source>
        <strain evidence="1">BR232B</strain>
    </source>
</reference>
<protein>
    <submittedName>
        <fullName evidence="1">11212_t:CDS:1</fullName>
    </submittedName>
</protein>
<organism evidence="1 2">
    <name type="scientific">Paraglomus brasilianum</name>
    <dbReference type="NCBI Taxonomy" id="144538"/>
    <lineage>
        <taxon>Eukaryota</taxon>
        <taxon>Fungi</taxon>
        <taxon>Fungi incertae sedis</taxon>
        <taxon>Mucoromycota</taxon>
        <taxon>Glomeromycotina</taxon>
        <taxon>Glomeromycetes</taxon>
        <taxon>Paraglomerales</taxon>
        <taxon>Paraglomeraceae</taxon>
        <taxon>Paraglomus</taxon>
    </lineage>
</organism>
<dbReference type="AlphaFoldDB" id="A0A9N8WM54"/>
<gene>
    <name evidence="1" type="ORF">PBRASI_LOCUS2057</name>
</gene>
<evidence type="ECO:0000313" key="2">
    <source>
        <dbReference type="Proteomes" id="UP000789739"/>
    </source>
</evidence>
<name>A0A9N8WM54_9GLOM</name>
<accession>A0A9N8WM54</accession>
<dbReference type="EMBL" id="CAJVPI010000150">
    <property type="protein sequence ID" value="CAG8490120.1"/>
    <property type="molecule type" value="Genomic_DNA"/>
</dbReference>